<evidence type="ECO:0000256" key="12">
    <source>
        <dbReference type="ARBA" id="ARBA00022989"/>
    </source>
</evidence>
<feature type="transmembrane region" description="Helical" evidence="18">
    <location>
        <begin position="114"/>
        <end position="136"/>
    </location>
</feature>
<geneLocation type="mitochondrion" evidence="20"/>
<keyword evidence="15 18" id="KW-0496">Mitochondrion</keyword>
<evidence type="ECO:0000256" key="16">
    <source>
        <dbReference type="ARBA" id="ARBA00023136"/>
    </source>
</evidence>
<dbReference type="PANTHER" id="PTHR46552:SF1">
    <property type="entry name" value="NADH-UBIQUINONE OXIDOREDUCTASE CHAIN 2"/>
    <property type="match status" value="1"/>
</dbReference>
<evidence type="ECO:0000256" key="10">
    <source>
        <dbReference type="ARBA" id="ARBA00022967"/>
    </source>
</evidence>
<evidence type="ECO:0000256" key="6">
    <source>
        <dbReference type="ARBA" id="ARBA00022448"/>
    </source>
</evidence>
<evidence type="ECO:0000256" key="17">
    <source>
        <dbReference type="ARBA" id="ARBA00049551"/>
    </source>
</evidence>
<keyword evidence="14 18" id="KW-0830">Ubiquinone</keyword>
<dbReference type="InterPro" id="IPR001750">
    <property type="entry name" value="ND/Mrp_TM"/>
</dbReference>
<evidence type="ECO:0000256" key="15">
    <source>
        <dbReference type="ARBA" id="ARBA00023128"/>
    </source>
</evidence>
<dbReference type="Pfam" id="PF00361">
    <property type="entry name" value="Proton_antipo_M"/>
    <property type="match status" value="1"/>
</dbReference>
<keyword evidence="13 18" id="KW-0520">NAD</keyword>
<organism evidence="20">
    <name type="scientific">Melasis buprestoides</name>
    <dbReference type="NCBI Taxonomy" id="195231"/>
    <lineage>
        <taxon>Eukaryota</taxon>
        <taxon>Metazoa</taxon>
        <taxon>Ecdysozoa</taxon>
        <taxon>Arthropoda</taxon>
        <taxon>Hexapoda</taxon>
        <taxon>Insecta</taxon>
        <taxon>Pterygota</taxon>
        <taxon>Neoptera</taxon>
        <taxon>Endopterygota</taxon>
        <taxon>Coleoptera</taxon>
        <taxon>Polyphaga</taxon>
        <taxon>Elateriformia</taxon>
        <taxon>Elateroidea</taxon>
        <taxon>Eucnemidae</taxon>
        <taxon>Melasis</taxon>
    </lineage>
</organism>
<evidence type="ECO:0000256" key="8">
    <source>
        <dbReference type="ARBA" id="ARBA00022692"/>
    </source>
</evidence>
<evidence type="ECO:0000256" key="18">
    <source>
        <dbReference type="RuleBase" id="RU003403"/>
    </source>
</evidence>
<name>A0A343C375_9COLE</name>
<keyword evidence="7 18" id="KW-0679">Respiratory chain</keyword>
<reference evidence="20" key="1">
    <citation type="submission" date="2016-04" db="EMBL/GenBank/DDBJ databases">
        <title>Mitochondria of beetle species.</title>
        <authorList>
            <person name="Hunter A."/>
            <person name="Moriniere J."/>
            <person name="Tang P."/>
            <person name="Linard B."/>
            <person name="Crampton-Platt A."/>
            <person name="Vogler A.P."/>
        </authorList>
    </citation>
    <scope>NUCLEOTIDE SEQUENCE</scope>
</reference>
<dbReference type="GO" id="GO:0006120">
    <property type="term" value="P:mitochondrial electron transport, NADH to ubiquinone"/>
    <property type="evidence" value="ECO:0007669"/>
    <property type="project" value="InterPro"/>
</dbReference>
<protein>
    <recommendedName>
        <fullName evidence="5 18">NADH-ubiquinone oxidoreductase chain 2</fullName>
        <ecNumber evidence="4 18">7.1.1.2</ecNumber>
    </recommendedName>
</protein>
<evidence type="ECO:0000256" key="1">
    <source>
        <dbReference type="ARBA" id="ARBA00003257"/>
    </source>
</evidence>
<dbReference type="GO" id="GO:0008137">
    <property type="term" value="F:NADH dehydrogenase (ubiquinone) activity"/>
    <property type="evidence" value="ECO:0007669"/>
    <property type="project" value="UniProtKB-EC"/>
</dbReference>
<keyword evidence="6" id="KW-0813">Transport</keyword>
<dbReference type="AlphaFoldDB" id="A0A343C375"/>
<feature type="transmembrane region" description="Helical" evidence="18">
    <location>
        <begin position="84"/>
        <end position="107"/>
    </location>
</feature>
<evidence type="ECO:0000256" key="7">
    <source>
        <dbReference type="ARBA" id="ARBA00022660"/>
    </source>
</evidence>
<comment type="subcellular location">
    <subcellularLocation>
        <location evidence="2 18">Mitochondrion inner membrane</location>
        <topology evidence="2 18">Multi-pass membrane protein</topology>
    </subcellularLocation>
</comment>
<feature type="transmembrane region" description="Helical" evidence="18">
    <location>
        <begin position="192"/>
        <end position="212"/>
    </location>
</feature>
<dbReference type="EMBL" id="KX087315">
    <property type="protein sequence ID" value="ARH54468.1"/>
    <property type="molecule type" value="Genomic_DNA"/>
</dbReference>
<comment type="function">
    <text evidence="1">Core subunit of the mitochondrial membrane respiratory chain NADH dehydrogenase (Complex I) that is believed to belong to the minimal assembly required for catalysis. Complex I functions in the transfer of electrons from NADH to the respiratory chain. The immediate electron acceptor for the enzyme is believed to be ubiquinone.</text>
</comment>
<evidence type="ECO:0000256" key="4">
    <source>
        <dbReference type="ARBA" id="ARBA00012944"/>
    </source>
</evidence>
<evidence type="ECO:0000256" key="13">
    <source>
        <dbReference type="ARBA" id="ARBA00023027"/>
    </source>
</evidence>
<gene>
    <name evidence="20" type="primary">nad2</name>
</gene>
<dbReference type="InterPro" id="IPR003917">
    <property type="entry name" value="NADH_UbQ_OxRdtase_chain2"/>
</dbReference>
<keyword evidence="16 18" id="KW-0472">Membrane</keyword>
<feature type="transmembrane region" description="Helical" evidence="18">
    <location>
        <begin position="20"/>
        <end position="38"/>
    </location>
</feature>
<feature type="transmembrane region" description="Helical" evidence="18">
    <location>
        <begin position="50"/>
        <end position="72"/>
    </location>
</feature>
<evidence type="ECO:0000256" key="11">
    <source>
        <dbReference type="ARBA" id="ARBA00022982"/>
    </source>
</evidence>
<dbReference type="GO" id="GO:0005743">
    <property type="term" value="C:mitochondrial inner membrane"/>
    <property type="evidence" value="ECO:0007669"/>
    <property type="project" value="UniProtKB-SubCell"/>
</dbReference>
<evidence type="ECO:0000256" key="9">
    <source>
        <dbReference type="ARBA" id="ARBA00022792"/>
    </source>
</evidence>
<dbReference type="InterPro" id="IPR050175">
    <property type="entry name" value="Complex_I_Subunit_2"/>
</dbReference>
<comment type="function">
    <text evidence="18">Core subunit of the mitochondrial membrane respiratory chain NADH dehydrogenase (Complex I) which catalyzes electron transfer from NADH through the respiratory chain, using ubiquinone as an electron acceptor. Essential for the catalytic activity and assembly of complex I.</text>
</comment>
<accession>A0A343C375</accession>
<evidence type="ECO:0000256" key="2">
    <source>
        <dbReference type="ARBA" id="ARBA00004448"/>
    </source>
</evidence>
<keyword evidence="11 18" id="KW-0249">Electron transport</keyword>
<comment type="similarity">
    <text evidence="3 18">Belongs to the complex I subunit 2 family.</text>
</comment>
<evidence type="ECO:0000256" key="3">
    <source>
        <dbReference type="ARBA" id="ARBA00007012"/>
    </source>
</evidence>
<feature type="transmembrane region" description="Helical" evidence="18">
    <location>
        <begin position="233"/>
        <end position="252"/>
    </location>
</feature>
<dbReference type="PRINTS" id="PR01436">
    <property type="entry name" value="NADHDHGNASE2"/>
</dbReference>
<feature type="transmembrane region" description="Helical" evidence="18">
    <location>
        <begin position="264"/>
        <end position="291"/>
    </location>
</feature>
<evidence type="ECO:0000256" key="14">
    <source>
        <dbReference type="ARBA" id="ARBA00023075"/>
    </source>
</evidence>
<feature type="transmembrane region" description="Helical" evidence="18">
    <location>
        <begin position="142"/>
        <end position="161"/>
    </location>
</feature>
<evidence type="ECO:0000256" key="5">
    <source>
        <dbReference type="ARBA" id="ARBA00021008"/>
    </source>
</evidence>
<keyword evidence="9 18" id="KW-0999">Mitochondrion inner membrane</keyword>
<comment type="catalytic activity">
    <reaction evidence="17 18">
        <text>a ubiquinone + NADH + 5 H(+)(in) = a ubiquinol + NAD(+) + 4 H(+)(out)</text>
        <dbReference type="Rhea" id="RHEA:29091"/>
        <dbReference type="Rhea" id="RHEA-COMP:9565"/>
        <dbReference type="Rhea" id="RHEA-COMP:9566"/>
        <dbReference type="ChEBI" id="CHEBI:15378"/>
        <dbReference type="ChEBI" id="CHEBI:16389"/>
        <dbReference type="ChEBI" id="CHEBI:17976"/>
        <dbReference type="ChEBI" id="CHEBI:57540"/>
        <dbReference type="ChEBI" id="CHEBI:57945"/>
        <dbReference type="EC" id="7.1.1.2"/>
    </reaction>
</comment>
<sequence length="331" mass="38418">MMFFCSLISGTLITISSYTWISMWMGLEINLLSIFPLMKNTKNILSVEASIKYLITQVIASALILLMTILMMNHLTLMSLNIETASIMMMNSALLTKMGAAPFHFWFPEVMEMLSWLNCMLILTWQKVAPMIMVMYNPYSTVFLSMIIVISMMISGFMSFNQISLRKILTYSSINHIGWMISSIMLQETVWIMYFLIYTITTIALILMMKMWNLSTLNQLFEMMAQSTSQKMMFMINFFSFMGVPPFLGFFPKWLIIQTMISENLFMITTIMVTMTLIMIFVYMRILLTSLIMVTNKSWNNMMISNKMKTSIMNFISIMSLVLCTMSFNLT</sequence>
<dbReference type="EC" id="7.1.1.2" evidence="4 18"/>
<feature type="transmembrane region" description="Helical" evidence="18">
    <location>
        <begin position="312"/>
        <end position="330"/>
    </location>
</feature>
<feature type="domain" description="NADH:quinone oxidoreductase/Mrp antiporter transmembrane" evidence="19">
    <location>
        <begin position="17"/>
        <end position="278"/>
    </location>
</feature>
<keyword evidence="12 18" id="KW-1133">Transmembrane helix</keyword>
<keyword evidence="10 18" id="KW-1278">Translocase</keyword>
<proteinExistence type="inferred from homology"/>
<keyword evidence="8 18" id="KW-0812">Transmembrane</keyword>
<evidence type="ECO:0000259" key="19">
    <source>
        <dbReference type="Pfam" id="PF00361"/>
    </source>
</evidence>
<evidence type="ECO:0000313" key="20">
    <source>
        <dbReference type="EMBL" id="ARH54468.1"/>
    </source>
</evidence>
<dbReference type="PANTHER" id="PTHR46552">
    <property type="entry name" value="NADH-UBIQUINONE OXIDOREDUCTASE CHAIN 2"/>
    <property type="match status" value="1"/>
</dbReference>